<reference evidence="6 7" key="1">
    <citation type="submission" date="2014-06" db="EMBL/GenBank/DDBJ databases">
        <title>Evolutionary Origins and Diversification of the Mycorrhizal Mutualists.</title>
        <authorList>
            <consortium name="DOE Joint Genome Institute"/>
            <consortium name="Mycorrhizal Genomics Consortium"/>
            <person name="Kohler A."/>
            <person name="Kuo A."/>
            <person name="Nagy L.G."/>
            <person name="Floudas D."/>
            <person name="Copeland A."/>
            <person name="Barry K.W."/>
            <person name="Cichocki N."/>
            <person name="Veneault-Fourrey C."/>
            <person name="LaButti K."/>
            <person name="Lindquist E.A."/>
            <person name="Lipzen A."/>
            <person name="Lundell T."/>
            <person name="Morin E."/>
            <person name="Murat C."/>
            <person name="Riley R."/>
            <person name="Ohm R."/>
            <person name="Sun H."/>
            <person name="Tunlid A."/>
            <person name="Henrissat B."/>
            <person name="Grigoriev I.V."/>
            <person name="Hibbett D.S."/>
            <person name="Martin F."/>
        </authorList>
    </citation>
    <scope>NUCLEOTIDE SEQUENCE [LARGE SCALE GENOMIC DNA]</scope>
    <source>
        <strain evidence="6 7">SS14</strain>
    </source>
</reference>
<keyword evidence="7" id="KW-1185">Reference proteome</keyword>
<dbReference type="InterPro" id="IPR011013">
    <property type="entry name" value="Gal_mutarotase_sf_dom"/>
</dbReference>
<evidence type="ECO:0000313" key="7">
    <source>
        <dbReference type="Proteomes" id="UP000054279"/>
    </source>
</evidence>
<evidence type="ECO:0000259" key="4">
    <source>
        <dbReference type="Pfam" id="PF01055"/>
    </source>
</evidence>
<evidence type="ECO:0000256" key="1">
    <source>
        <dbReference type="ARBA" id="ARBA00007806"/>
    </source>
</evidence>
<dbReference type="EMBL" id="KN837235">
    <property type="protein sequence ID" value="KIJ31900.1"/>
    <property type="molecule type" value="Genomic_DNA"/>
</dbReference>
<dbReference type="InterPro" id="IPR017853">
    <property type="entry name" value="GH"/>
</dbReference>
<dbReference type="GO" id="GO:0005975">
    <property type="term" value="P:carbohydrate metabolic process"/>
    <property type="evidence" value="ECO:0007669"/>
    <property type="project" value="InterPro"/>
</dbReference>
<keyword evidence="2" id="KW-0326">Glycosidase</keyword>
<feature type="domain" description="Glycoside hydrolase family 31 TIM barrel" evidence="4">
    <location>
        <begin position="264"/>
        <end position="497"/>
    </location>
</feature>
<organism evidence="6 7">
    <name type="scientific">Sphaerobolus stellatus (strain SS14)</name>
    <dbReference type="NCBI Taxonomy" id="990650"/>
    <lineage>
        <taxon>Eukaryota</taxon>
        <taxon>Fungi</taxon>
        <taxon>Dikarya</taxon>
        <taxon>Basidiomycota</taxon>
        <taxon>Agaricomycotina</taxon>
        <taxon>Agaricomycetes</taxon>
        <taxon>Phallomycetidae</taxon>
        <taxon>Geastrales</taxon>
        <taxon>Sphaerobolaceae</taxon>
        <taxon>Sphaerobolus</taxon>
    </lineage>
</organism>
<protein>
    <submittedName>
        <fullName evidence="6">Glycoside hydrolase family 31 protein</fullName>
    </submittedName>
</protein>
<proteinExistence type="inferred from homology"/>
<dbReference type="AlphaFoldDB" id="A0A0C9V329"/>
<feature type="domain" description="Glycosyl hydrolase family 31 C-terminal" evidence="5">
    <location>
        <begin position="528"/>
        <end position="626"/>
    </location>
</feature>
<evidence type="ECO:0000256" key="2">
    <source>
        <dbReference type="RuleBase" id="RU361185"/>
    </source>
</evidence>
<dbReference type="HOGENOM" id="CLU_000631_7_3_1"/>
<feature type="chain" id="PRO_5002204445" evidence="3">
    <location>
        <begin position="19"/>
        <end position="638"/>
    </location>
</feature>
<dbReference type="InterPro" id="IPR051816">
    <property type="entry name" value="Glycosyl_Hydrolase_31"/>
</dbReference>
<comment type="similarity">
    <text evidence="1 2">Belongs to the glycosyl hydrolase 31 family.</text>
</comment>
<dbReference type="PANTHER" id="PTHR43863">
    <property type="entry name" value="HYDROLASE, PUTATIVE (AFU_ORTHOLOGUE AFUA_1G03140)-RELATED"/>
    <property type="match status" value="1"/>
</dbReference>
<keyword evidence="3" id="KW-0732">Signal</keyword>
<dbReference type="PANTHER" id="PTHR43863:SF2">
    <property type="entry name" value="MALTASE-GLUCOAMYLASE"/>
    <property type="match status" value="1"/>
</dbReference>
<dbReference type="Proteomes" id="UP000054279">
    <property type="component" value="Unassembled WGS sequence"/>
</dbReference>
<dbReference type="OrthoDB" id="10070917at2759"/>
<name>A0A0C9V329_SPHS4</name>
<accession>A0A0C9V329</accession>
<dbReference type="InterPro" id="IPR000322">
    <property type="entry name" value="Glyco_hydro_31_TIM"/>
</dbReference>
<dbReference type="Pfam" id="PF01055">
    <property type="entry name" value="Glyco_hydro_31_2nd"/>
    <property type="match status" value="1"/>
</dbReference>
<dbReference type="Gene3D" id="2.60.40.1760">
    <property type="entry name" value="glycosyl hydrolase (family 31)"/>
    <property type="match status" value="1"/>
</dbReference>
<dbReference type="SUPFAM" id="SSF51445">
    <property type="entry name" value="(Trans)glycosidases"/>
    <property type="match status" value="1"/>
</dbReference>
<dbReference type="SUPFAM" id="SSF51011">
    <property type="entry name" value="Glycosyl hydrolase domain"/>
    <property type="match status" value="1"/>
</dbReference>
<dbReference type="Gene3D" id="2.60.40.1180">
    <property type="entry name" value="Golgi alpha-mannosidase II"/>
    <property type="match status" value="1"/>
</dbReference>
<dbReference type="CDD" id="cd14752">
    <property type="entry name" value="GH31_N"/>
    <property type="match status" value="1"/>
</dbReference>
<dbReference type="SUPFAM" id="SSF74650">
    <property type="entry name" value="Galactose mutarotase-like"/>
    <property type="match status" value="1"/>
</dbReference>
<dbReference type="InterPro" id="IPR048395">
    <property type="entry name" value="Glyco_hydro_31_C"/>
</dbReference>
<gene>
    <name evidence="6" type="ORF">M422DRAFT_266398</name>
</gene>
<evidence type="ECO:0000256" key="3">
    <source>
        <dbReference type="SAM" id="SignalP"/>
    </source>
</evidence>
<sequence length="638" mass="70824">MRTLTTAICCCLLAQVAAISEAYFAPNSTGIKFQNGFERVYIQPFVFNGFRVRASLLRDPTGSELSALIDPPLEGPEKGKSAGLAHDQVVRYGNASRPIRNGNMVVVEISKTGLLAFYRVEFDGSRSLLTSEFNDTKALVPRYYVQDFRSSSFEATFSFASSPDELFFGAGQQACCKDHTVNKKGQVYDLINFNSNVPIPVYMSSKGYLQFFNVASQGRLEFSDYRTRFVSSETTVVDYYITAAEPGDFDTLQKQYTAATGRQPTPPDFALGFQQSKLPERFVKEKVPVSLIVVDFFAWKFQGDWSFDPEFWPDPAGMAATVKKLTGAEMMVSLWPSVEDNSVNYKILQEDGLLETTRDGPGVSDSFNDVYTRNIDSTNPAAREFLYGQLISRIPYARTFAQYFVGTQEAAGKAYPWLHQQAIQEGFNNLTETNDPTTCQHMSLTRSTFAGGQRFCSYLWSGDTDSRFDVLAQQITAGVSMAASGISSWTLDIGGFSGLNVSTSEYISLRYQLVPYVKKLFQKLQATGSSILRPLYFDFSSDSFVGNATVTNDPLVTKQYMFGPRLLVAPVTVAGASKKDVYLPQLSSSMVKNGFHWTHWWSGRSFGQGNITIAIDAPLDQIPVFYLGSKDNILSGNI</sequence>
<evidence type="ECO:0000313" key="6">
    <source>
        <dbReference type="EMBL" id="KIJ31900.1"/>
    </source>
</evidence>
<dbReference type="GO" id="GO:0004553">
    <property type="term" value="F:hydrolase activity, hydrolyzing O-glycosyl compounds"/>
    <property type="evidence" value="ECO:0007669"/>
    <property type="project" value="InterPro"/>
</dbReference>
<dbReference type="GO" id="GO:0030246">
    <property type="term" value="F:carbohydrate binding"/>
    <property type="evidence" value="ECO:0007669"/>
    <property type="project" value="InterPro"/>
</dbReference>
<dbReference type="Gene3D" id="3.20.20.80">
    <property type="entry name" value="Glycosidases"/>
    <property type="match status" value="3"/>
</dbReference>
<evidence type="ECO:0000259" key="5">
    <source>
        <dbReference type="Pfam" id="PF21365"/>
    </source>
</evidence>
<dbReference type="InterPro" id="IPR013780">
    <property type="entry name" value="Glyco_hydro_b"/>
</dbReference>
<keyword evidence="2 6" id="KW-0378">Hydrolase</keyword>
<dbReference type="Pfam" id="PF21365">
    <property type="entry name" value="Glyco_hydro_31_3rd"/>
    <property type="match status" value="1"/>
</dbReference>
<feature type="signal peptide" evidence="3">
    <location>
        <begin position="1"/>
        <end position="18"/>
    </location>
</feature>